<comment type="similarity">
    <text evidence="1">Belongs to the ETF alpha-subunit/FixB family.</text>
</comment>
<feature type="domain" description="Electron transfer flavoprotein alpha/beta-subunit N-terminal" evidence="4">
    <location>
        <begin position="10"/>
        <end position="171"/>
    </location>
</feature>
<dbReference type="Gene3D" id="3.40.50.1220">
    <property type="entry name" value="TPP-binding domain"/>
    <property type="match status" value="1"/>
</dbReference>
<organism evidence="5 6">
    <name type="scientific">Desulfoluna butyratoxydans</name>
    <dbReference type="NCBI Taxonomy" id="231438"/>
    <lineage>
        <taxon>Bacteria</taxon>
        <taxon>Pseudomonadati</taxon>
        <taxon>Thermodesulfobacteriota</taxon>
        <taxon>Desulfobacteria</taxon>
        <taxon>Desulfobacterales</taxon>
        <taxon>Desulfolunaceae</taxon>
        <taxon>Desulfoluna</taxon>
    </lineage>
</organism>
<name>A0A4U8YKW5_9BACT</name>
<evidence type="ECO:0000256" key="1">
    <source>
        <dbReference type="ARBA" id="ARBA00005817"/>
    </source>
</evidence>
<sequence>MIALIIDISGTHLPAVSMELAALALRLNKTETSGIMAVVCGKEAALGASRFAEASGIDTLGLVCDLEAHPAADMATALRAVLPAQGLRHLLLSHTPWSMEVAPVLAVGLGLPTVPCVTGYETETATFFRSAGSGTSRLHVKAPAGGVITLQAGALSPAPGADVTGRVTVRPLTVAPGPVRIRSTSAREKGNTALSGARVVVSVGRGIGSQENLSLFRRFADALPGAATGCSRPLVDMGWMPYPCQVGITGTAITADLYIALGISGSTQHLAGIPQGTTVVSVNRDPDAAIHAVSDLIIEADLLPFMEATLALLATQ</sequence>
<dbReference type="AlphaFoldDB" id="A0A4U8YKW5"/>
<dbReference type="GO" id="GO:0033539">
    <property type="term" value="P:fatty acid beta-oxidation using acyl-CoA dehydrogenase"/>
    <property type="evidence" value="ECO:0007669"/>
    <property type="project" value="TreeGrafter"/>
</dbReference>
<evidence type="ECO:0000259" key="4">
    <source>
        <dbReference type="Pfam" id="PF01012"/>
    </source>
</evidence>
<dbReference type="GO" id="GO:0009055">
    <property type="term" value="F:electron transfer activity"/>
    <property type="evidence" value="ECO:0007669"/>
    <property type="project" value="InterPro"/>
</dbReference>
<keyword evidence="2" id="KW-0813">Transport</keyword>
<dbReference type="SUPFAM" id="SSF52467">
    <property type="entry name" value="DHS-like NAD/FAD-binding domain"/>
    <property type="match status" value="1"/>
</dbReference>
<feature type="domain" description="Electron transfer flavoprotein alpha subunit C-terminal" evidence="3">
    <location>
        <begin position="194"/>
        <end position="273"/>
    </location>
</feature>
<evidence type="ECO:0000256" key="2">
    <source>
        <dbReference type="ARBA" id="ARBA00022982"/>
    </source>
</evidence>
<dbReference type="Gene3D" id="3.40.50.620">
    <property type="entry name" value="HUPs"/>
    <property type="match status" value="1"/>
</dbReference>
<dbReference type="InterPro" id="IPR014731">
    <property type="entry name" value="ETF_asu_C"/>
</dbReference>
<dbReference type="InterPro" id="IPR029035">
    <property type="entry name" value="DHS-like_NAD/FAD-binding_dom"/>
</dbReference>
<evidence type="ECO:0000259" key="3">
    <source>
        <dbReference type="Pfam" id="PF00766"/>
    </source>
</evidence>
<dbReference type="PANTHER" id="PTHR43153">
    <property type="entry name" value="ELECTRON TRANSFER FLAVOPROTEIN ALPHA"/>
    <property type="match status" value="1"/>
</dbReference>
<gene>
    <name evidence="5" type="ORF">MSL71_16580</name>
</gene>
<dbReference type="InterPro" id="IPR014729">
    <property type="entry name" value="Rossmann-like_a/b/a_fold"/>
</dbReference>
<dbReference type="EMBL" id="CAADHO010000002">
    <property type="protein sequence ID" value="VFQ44014.1"/>
    <property type="molecule type" value="Genomic_DNA"/>
</dbReference>
<dbReference type="Pfam" id="PF01012">
    <property type="entry name" value="ETF"/>
    <property type="match status" value="1"/>
</dbReference>
<keyword evidence="2" id="KW-0249">Electron transport</keyword>
<evidence type="ECO:0000313" key="6">
    <source>
        <dbReference type="Proteomes" id="UP000507962"/>
    </source>
</evidence>
<dbReference type="InterPro" id="IPR001308">
    <property type="entry name" value="ETF_a/FixB"/>
</dbReference>
<keyword evidence="6" id="KW-1185">Reference proteome</keyword>
<dbReference type="InterPro" id="IPR014730">
    <property type="entry name" value="ETF_a/b_N"/>
</dbReference>
<dbReference type="Pfam" id="PF00766">
    <property type="entry name" value="ETF_alpha"/>
    <property type="match status" value="1"/>
</dbReference>
<reference evidence="5 6" key="1">
    <citation type="submission" date="2019-03" db="EMBL/GenBank/DDBJ databases">
        <authorList>
            <person name="Nijsse B."/>
        </authorList>
    </citation>
    <scope>NUCLEOTIDE SEQUENCE [LARGE SCALE GENOMIC DNA]</scope>
    <source>
        <strain evidence="5">Desulfoluna butyratoxydans MSL71</strain>
    </source>
</reference>
<dbReference type="Proteomes" id="UP000507962">
    <property type="component" value="Unassembled WGS sequence"/>
</dbReference>
<dbReference type="RefSeq" id="WP_180138688.1">
    <property type="nucleotide sequence ID" value="NZ_CAADHO010000002.1"/>
</dbReference>
<accession>A0A4U8YKW5</accession>
<evidence type="ECO:0000313" key="5">
    <source>
        <dbReference type="EMBL" id="VFQ44014.1"/>
    </source>
</evidence>
<dbReference type="SUPFAM" id="SSF52402">
    <property type="entry name" value="Adenine nucleotide alpha hydrolases-like"/>
    <property type="match status" value="1"/>
</dbReference>
<dbReference type="GO" id="GO:0050660">
    <property type="term" value="F:flavin adenine dinucleotide binding"/>
    <property type="evidence" value="ECO:0007669"/>
    <property type="project" value="InterPro"/>
</dbReference>
<dbReference type="PANTHER" id="PTHR43153:SF1">
    <property type="entry name" value="ELECTRON TRANSFER FLAVOPROTEIN SUBUNIT ALPHA, MITOCHONDRIAL"/>
    <property type="match status" value="1"/>
</dbReference>
<proteinExistence type="inferred from homology"/>
<protein>
    <submittedName>
        <fullName evidence="5">Electron transfer flavoprotein alpha/beta-subunit n-terminal</fullName>
    </submittedName>
</protein>